<keyword evidence="4 9" id="KW-0547">Nucleotide-binding</keyword>
<proteinExistence type="inferred from homology"/>
<keyword evidence="10" id="KW-0732">Signal</keyword>
<dbReference type="HAMAP" id="MF_00151">
    <property type="entry name" value="PPAT_bact"/>
    <property type="match status" value="1"/>
</dbReference>
<evidence type="ECO:0000256" key="8">
    <source>
        <dbReference type="ARBA" id="ARBA00029346"/>
    </source>
</evidence>
<dbReference type="SUPFAM" id="SSF52374">
    <property type="entry name" value="Nucleotidylyl transferase"/>
    <property type="match status" value="1"/>
</dbReference>
<evidence type="ECO:0000256" key="1">
    <source>
        <dbReference type="ARBA" id="ARBA00022490"/>
    </source>
</evidence>
<dbReference type="InterPro" id="IPR004821">
    <property type="entry name" value="Cyt_trans-like"/>
</dbReference>
<name>A0A3P3XFM5_9SPIR</name>
<feature type="site" description="Transition state stabilizer" evidence="9">
    <location>
        <position position="32"/>
    </location>
</feature>
<dbReference type="EC" id="2.7.7.3" evidence="9"/>
<evidence type="ECO:0000256" key="5">
    <source>
        <dbReference type="ARBA" id="ARBA00022840"/>
    </source>
</evidence>
<feature type="binding site" evidence="9">
    <location>
        <position position="88"/>
    </location>
    <ligand>
        <name>substrate</name>
    </ligand>
</feature>
<feature type="binding site" evidence="9">
    <location>
        <begin position="103"/>
        <end position="105"/>
    </location>
    <ligand>
        <name>ATP</name>
        <dbReference type="ChEBI" id="CHEBI:30616"/>
    </ligand>
</feature>
<organism evidence="12">
    <name type="scientific">uncultured spirochete</name>
    <dbReference type="NCBI Taxonomy" id="156406"/>
    <lineage>
        <taxon>Bacteria</taxon>
        <taxon>Pseudomonadati</taxon>
        <taxon>Spirochaetota</taxon>
        <taxon>Spirochaetia</taxon>
        <taxon>Spirochaetales</taxon>
        <taxon>environmental samples</taxon>
    </lineage>
</organism>
<feature type="binding site" evidence="9">
    <location>
        <begin position="24"/>
        <end position="25"/>
    </location>
    <ligand>
        <name>ATP</name>
        <dbReference type="ChEBI" id="CHEBI:30616"/>
    </ligand>
</feature>
<dbReference type="PANTHER" id="PTHR21342:SF1">
    <property type="entry name" value="PHOSPHOPANTETHEINE ADENYLYLTRANSFERASE"/>
    <property type="match status" value="1"/>
</dbReference>
<keyword evidence="2 9" id="KW-0808">Transferase</keyword>
<feature type="signal peptide" evidence="10">
    <location>
        <begin position="1"/>
        <end position="22"/>
    </location>
</feature>
<dbReference type="AlphaFoldDB" id="A0A3P3XFM5"/>
<evidence type="ECO:0000256" key="10">
    <source>
        <dbReference type="SAM" id="SignalP"/>
    </source>
</evidence>
<dbReference type="Pfam" id="PF01467">
    <property type="entry name" value="CTP_transf_like"/>
    <property type="match status" value="1"/>
</dbReference>
<dbReference type="NCBIfam" id="TIGR00125">
    <property type="entry name" value="cyt_tran_rel"/>
    <property type="match status" value="1"/>
</dbReference>
<evidence type="ECO:0000256" key="9">
    <source>
        <dbReference type="HAMAP-Rule" id="MF_00151"/>
    </source>
</evidence>
<evidence type="ECO:0000259" key="11">
    <source>
        <dbReference type="Pfam" id="PF01467"/>
    </source>
</evidence>
<keyword evidence="7 9" id="KW-0173">Coenzyme A biosynthesis</keyword>
<feature type="domain" description="Cytidyltransferase-like" evidence="11">
    <location>
        <begin position="20"/>
        <end position="148"/>
    </location>
</feature>
<dbReference type="Gene3D" id="3.40.50.620">
    <property type="entry name" value="HUPs"/>
    <property type="match status" value="1"/>
</dbReference>
<keyword evidence="5 9" id="KW-0067">ATP-binding</keyword>
<comment type="cofactor">
    <cofactor evidence="9">
        <name>Mg(2+)</name>
        <dbReference type="ChEBI" id="CHEBI:18420"/>
    </cofactor>
</comment>
<comment type="catalytic activity">
    <reaction evidence="8 9">
        <text>(R)-4'-phosphopantetheine + ATP + H(+) = 3'-dephospho-CoA + diphosphate</text>
        <dbReference type="Rhea" id="RHEA:19801"/>
        <dbReference type="ChEBI" id="CHEBI:15378"/>
        <dbReference type="ChEBI" id="CHEBI:30616"/>
        <dbReference type="ChEBI" id="CHEBI:33019"/>
        <dbReference type="ChEBI" id="CHEBI:57328"/>
        <dbReference type="ChEBI" id="CHEBI:61723"/>
        <dbReference type="EC" id="2.7.7.3"/>
    </reaction>
</comment>
<dbReference type="GO" id="GO:0005524">
    <property type="term" value="F:ATP binding"/>
    <property type="evidence" value="ECO:0007669"/>
    <property type="project" value="UniProtKB-KW"/>
</dbReference>
<comment type="similarity">
    <text evidence="9">Belongs to the bacterial CoaD family.</text>
</comment>
<keyword evidence="6 9" id="KW-0460">Magnesium</keyword>
<dbReference type="PRINTS" id="PR01020">
    <property type="entry name" value="LPSBIOSNTHSS"/>
</dbReference>
<feature type="binding site" evidence="9">
    <location>
        <position position="32"/>
    </location>
    <ligand>
        <name>ATP</name>
        <dbReference type="ChEBI" id="CHEBI:30616"/>
    </ligand>
</feature>
<keyword evidence="3 9" id="KW-0548">Nucleotidyltransferase</keyword>
<feature type="binding site" evidence="9">
    <location>
        <begin position="138"/>
        <end position="144"/>
    </location>
    <ligand>
        <name>ATP</name>
        <dbReference type="ChEBI" id="CHEBI:30616"/>
    </ligand>
</feature>
<comment type="subunit">
    <text evidence="9">Homohexamer.</text>
</comment>
<accession>A0A3P3XFM5</accession>
<evidence type="ECO:0000256" key="4">
    <source>
        <dbReference type="ARBA" id="ARBA00022741"/>
    </source>
</evidence>
<dbReference type="EMBL" id="FWDM01000002">
    <property type="protein sequence ID" value="SLM09930.1"/>
    <property type="molecule type" value="Genomic_DNA"/>
</dbReference>
<evidence type="ECO:0000256" key="7">
    <source>
        <dbReference type="ARBA" id="ARBA00022993"/>
    </source>
</evidence>
<dbReference type="NCBIfam" id="TIGR01510">
    <property type="entry name" value="coaD_prev_kdtB"/>
    <property type="match status" value="1"/>
</dbReference>
<evidence type="ECO:0000256" key="6">
    <source>
        <dbReference type="ARBA" id="ARBA00022842"/>
    </source>
</evidence>
<comment type="subcellular location">
    <subcellularLocation>
        <location evidence="9">Cytoplasm</location>
    </subcellularLocation>
</comment>
<feature type="binding site" evidence="9">
    <location>
        <position position="113"/>
    </location>
    <ligand>
        <name>ATP</name>
        <dbReference type="ChEBI" id="CHEBI:30616"/>
    </ligand>
</feature>
<dbReference type="GO" id="GO:0015937">
    <property type="term" value="P:coenzyme A biosynthetic process"/>
    <property type="evidence" value="ECO:0007669"/>
    <property type="project" value="UniProtKB-UniRule"/>
</dbReference>
<dbReference type="UniPathway" id="UPA00241">
    <property type="reaction ID" value="UER00355"/>
</dbReference>
<dbReference type="InterPro" id="IPR001980">
    <property type="entry name" value="PPAT"/>
</dbReference>
<comment type="function">
    <text evidence="9">Reversibly transfers an adenylyl group from ATP to 4'-phosphopantetheine, yielding dephospho-CoA (dPCoA) and pyrophosphate.</text>
</comment>
<reference evidence="12" key="1">
    <citation type="submission" date="2017-02" db="EMBL/GenBank/DDBJ databases">
        <authorList>
            <person name="Regsiter A."/>
            <person name="William W."/>
        </authorList>
    </citation>
    <scope>NUCLEOTIDE SEQUENCE</scope>
    <source>
        <strain evidence="12">Bib</strain>
    </source>
</reference>
<dbReference type="InterPro" id="IPR014729">
    <property type="entry name" value="Rossmann-like_a/b/a_fold"/>
</dbReference>
<keyword evidence="1 9" id="KW-0963">Cytoplasm</keyword>
<sequence length="180" mass="19802">MLLLTIAFAYSKVCHMSTAVFAGSFDPPTAGHLDVIEGALGIFDTLYVVVAMNPEKDGMFTVEERVAMLKAVNTYGDRMKIVTWKGLVTDFAREHNCSVLVRGIRNAAELPYESTMAYMNRRLDPSIKTVFFLYDAKHVDISSSLVRDLVSHGRLPDGIVPDGVAAVLKDILHARGQPLS</sequence>
<feature type="binding site" evidence="9">
    <location>
        <position position="56"/>
    </location>
    <ligand>
        <name>substrate</name>
    </ligand>
</feature>
<protein>
    <recommendedName>
        <fullName evidence="9">Phosphopantetheine adenylyltransferase</fullName>
        <ecNumber evidence="9">2.7.7.3</ecNumber>
    </recommendedName>
    <alternativeName>
        <fullName evidence="9">Dephospho-CoA pyrophosphorylase</fullName>
    </alternativeName>
    <alternativeName>
        <fullName evidence="9">Pantetheine-phosphate adenylyltransferase</fullName>
        <shortName evidence="9">PPAT</shortName>
    </alternativeName>
</protein>
<feature type="binding site" evidence="9">
    <location>
        <position position="102"/>
    </location>
    <ligand>
        <name>substrate</name>
    </ligand>
</feature>
<dbReference type="GO" id="GO:0005737">
    <property type="term" value="C:cytoplasm"/>
    <property type="evidence" value="ECO:0007669"/>
    <property type="project" value="UniProtKB-SubCell"/>
</dbReference>
<dbReference type="GO" id="GO:0004595">
    <property type="term" value="F:pantetheine-phosphate adenylyltransferase activity"/>
    <property type="evidence" value="ECO:0007669"/>
    <property type="project" value="UniProtKB-UniRule"/>
</dbReference>
<evidence type="ECO:0000256" key="2">
    <source>
        <dbReference type="ARBA" id="ARBA00022679"/>
    </source>
</evidence>
<evidence type="ECO:0000256" key="3">
    <source>
        <dbReference type="ARBA" id="ARBA00022695"/>
    </source>
</evidence>
<gene>
    <name evidence="9 12" type="primary">coaD</name>
    <name evidence="12" type="ORF">SPIROBIBN47_100160</name>
</gene>
<comment type="pathway">
    <text evidence="9">Cofactor biosynthesis; coenzyme A biosynthesis; CoA from (R)-pantothenate: step 4/5.</text>
</comment>
<evidence type="ECO:0000313" key="12">
    <source>
        <dbReference type="EMBL" id="SLM09930.1"/>
    </source>
</evidence>
<feature type="binding site" evidence="9">
    <location>
        <position position="24"/>
    </location>
    <ligand>
        <name>substrate</name>
    </ligand>
</feature>
<feature type="chain" id="PRO_5017967208" description="Phosphopantetheine adenylyltransferase" evidence="10">
    <location>
        <begin position="23"/>
        <end position="180"/>
    </location>
</feature>
<dbReference type="PANTHER" id="PTHR21342">
    <property type="entry name" value="PHOSPHOPANTETHEINE ADENYLYLTRANSFERASE"/>
    <property type="match status" value="1"/>
</dbReference>